<dbReference type="AlphaFoldDB" id="A0A8K0CGZ3"/>
<proteinExistence type="predicted"/>
<feature type="non-terminal residue" evidence="2">
    <location>
        <position position="123"/>
    </location>
</feature>
<keyword evidence="1" id="KW-0732">Signal</keyword>
<reference evidence="2" key="1">
    <citation type="submission" date="2019-08" db="EMBL/GenBank/DDBJ databases">
        <title>The genome of the North American firefly Photinus pyralis.</title>
        <authorList>
            <consortium name="Photinus pyralis genome working group"/>
            <person name="Fallon T.R."/>
            <person name="Sander Lower S.E."/>
            <person name="Weng J.-K."/>
        </authorList>
    </citation>
    <scope>NUCLEOTIDE SEQUENCE</scope>
    <source>
        <strain evidence="2">TRF0915ILg1</strain>
        <tissue evidence="2">Whole body</tissue>
    </source>
</reference>
<feature type="signal peptide" evidence="1">
    <location>
        <begin position="1"/>
        <end position="18"/>
    </location>
</feature>
<feature type="chain" id="PRO_5035432592" evidence="1">
    <location>
        <begin position="19"/>
        <end position="123"/>
    </location>
</feature>
<dbReference type="EMBL" id="VTPC01088764">
    <property type="protein sequence ID" value="KAF2886069.1"/>
    <property type="molecule type" value="Genomic_DNA"/>
</dbReference>
<name>A0A8K0CGZ3_IGNLU</name>
<sequence>MFPFLLISILACASSCIAQSTDYDINEFQKITCFSMMSVKQIRDGISSTLMQHNSIPRVIEFLEIDQWDLSHFSIASLKFLLPELKQITTYNSNIKKLSYDEEANELYMNTTFAETSSAESPN</sequence>
<comment type="caution">
    <text evidence="2">The sequence shown here is derived from an EMBL/GenBank/DDBJ whole genome shotgun (WGS) entry which is preliminary data.</text>
</comment>
<keyword evidence="3" id="KW-1185">Reference proteome</keyword>
<gene>
    <name evidence="2" type="ORF">ILUMI_20104</name>
</gene>
<accession>A0A8K0CGZ3</accession>
<evidence type="ECO:0000313" key="3">
    <source>
        <dbReference type="Proteomes" id="UP000801492"/>
    </source>
</evidence>
<dbReference type="Proteomes" id="UP000801492">
    <property type="component" value="Unassembled WGS sequence"/>
</dbReference>
<protein>
    <submittedName>
        <fullName evidence="2">Uncharacterized protein</fullName>
    </submittedName>
</protein>
<evidence type="ECO:0000256" key="1">
    <source>
        <dbReference type="SAM" id="SignalP"/>
    </source>
</evidence>
<organism evidence="2 3">
    <name type="scientific">Ignelater luminosus</name>
    <name type="common">Cucubano</name>
    <name type="synonym">Pyrophorus luminosus</name>
    <dbReference type="NCBI Taxonomy" id="2038154"/>
    <lineage>
        <taxon>Eukaryota</taxon>
        <taxon>Metazoa</taxon>
        <taxon>Ecdysozoa</taxon>
        <taxon>Arthropoda</taxon>
        <taxon>Hexapoda</taxon>
        <taxon>Insecta</taxon>
        <taxon>Pterygota</taxon>
        <taxon>Neoptera</taxon>
        <taxon>Endopterygota</taxon>
        <taxon>Coleoptera</taxon>
        <taxon>Polyphaga</taxon>
        <taxon>Elateriformia</taxon>
        <taxon>Elateroidea</taxon>
        <taxon>Elateridae</taxon>
        <taxon>Agrypninae</taxon>
        <taxon>Pyrophorini</taxon>
        <taxon>Ignelater</taxon>
    </lineage>
</organism>
<evidence type="ECO:0000313" key="2">
    <source>
        <dbReference type="EMBL" id="KAF2886069.1"/>
    </source>
</evidence>